<proteinExistence type="predicted"/>
<dbReference type="GO" id="GO:0003677">
    <property type="term" value="F:DNA binding"/>
    <property type="evidence" value="ECO:0007669"/>
    <property type="project" value="InterPro"/>
</dbReference>
<name>T1AIP5_9ZZZZ</name>
<dbReference type="Gene3D" id="3.90.1750.20">
    <property type="entry name" value="Putative Large Serine Recombinase, Chain B, Domain 2"/>
    <property type="match status" value="1"/>
</dbReference>
<evidence type="ECO:0000259" key="1">
    <source>
        <dbReference type="PROSITE" id="PS51737"/>
    </source>
</evidence>
<sequence length="160" mass="18635">MSEFELGILRARLVDAAQAKARRGELRLNVPVGYVWHRESGPVFDPDVRLQEAIHLIFARFRQLGSARQVLLSLTAEKMYFPRPSDGKKLTSFEWTPLRYRNVISLLKNPFYAGAYVYGKSQKRSTVVDGRARKTYGHRKPFEQWDVMIKEHHPGYIEWA</sequence>
<feature type="non-terminal residue" evidence="2">
    <location>
        <position position="160"/>
    </location>
</feature>
<dbReference type="Pfam" id="PF07508">
    <property type="entry name" value="Recombinase"/>
    <property type="match status" value="1"/>
</dbReference>
<dbReference type="PROSITE" id="PS51737">
    <property type="entry name" value="RECOMBINASE_DNA_BIND"/>
    <property type="match status" value="1"/>
</dbReference>
<dbReference type="AlphaFoldDB" id="T1AIP5"/>
<reference evidence="2" key="2">
    <citation type="journal article" date="2014" name="ISME J.">
        <title>Microbial stratification in low pH oxic and suboxic macroscopic growths along an acid mine drainage.</title>
        <authorList>
            <person name="Mendez-Garcia C."/>
            <person name="Mesa V."/>
            <person name="Sprenger R.R."/>
            <person name="Richter M."/>
            <person name="Diez M.S."/>
            <person name="Solano J."/>
            <person name="Bargiela R."/>
            <person name="Golyshina O.V."/>
            <person name="Manteca A."/>
            <person name="Ramos J.L."/>
            <person name="Gallego J.R."/>
            <person name="Llorente I."/>
            <person name="Martins Dos Santos V.A."/>
            <person name="Jensen O.N."/>
            <person name="Pelaez A.I."/>
            <person name="Sanchez J."/>
            <person name="Ferrer M."/>
        </authorList>
    </citation>
    <scope>NUCLEOTIDE SEQUENCE</scope>
</reference>
<dbReference type="PANTHER" id="PTHR30461">
    <property type="entry name" value="DNA-INVERTASE FROM LAMBDOID PROPHAGE"/>
    <property type="match status" value="1"/>
</dbReference>
<reference evidence="2" key="1">
    <citation type="submission" date="2013-08" db="EMBL/GenBank/DDBJ databases">
        <authorList>
            <person name="Mendez C."/>
            <person name="Richter M."/>
            <person name="Ferrer M."/>
            <person name="Sanchez J."/>
        </authorList>
    </citation>
    <scope>NUCLEOTIDE SEQUENCE</scope>
</reference>
<dbReference type="InterPro" id="IPR038109">
    <property type="entry name" value="DNA_bind_recomb_sf"/>
</dbReference>
<dbReference type="PANTHER" id="PTHR30461:SF23">
    <property type="entry name" value="DNA RECOMBINASE-RELATED"/>
    <property type="match status" value="1"/>
</dbReference>
<comment type="caution">
    <text evidence="2">The sequence shown here is derived from an EMBL/GenBank/DDBJ whole genome shotgun (WGS) entry which is preliminary data.</text>
</comment>
<protein>
    <submittedName>
        <fullName evidence="2">Recombinase</fullName>
    </submittedName>
</protein>
<evidence type="ECO:0000313" key="2">
    <source>
        <dbReference type="EMBL" id="EQD56393.1"/>
    </source>
</evidence>
<organism evidence="2">
    <name type="scientific">mine drainage metagenome</name>
    <dbReference type="NCBI Taxonomy" id="410659"/>
    <lineage>
        <taxon>unclassified sequences</taxon>
        <taxon>metagenomes</taxon>
        <taxon>ecological metagenomes</taxon>
    </lineage>
</organism>
<dbReference type="InterPro" id="IPR050639">
    <property type="entry name" value="SSR_resolvase"/>
</dbReference>
<gene>
    <name evidence="2" type="ORF">B1A_11562</name>
</gene>
<dbReference type="InterPro" id="IPR011109">
    <property type="entry name" value="DNA_bind_recombinase_dom"/>
</dbReference>
<accession>T1AIP5</accession>
<feature type="domain" description="Recombinase" evidence="1">
    <location>
        <begin position="31"/>
        <end position="160"/>
    </location>
</feature>
<dbReference type="EMBL" id="AUZX01008287">
    <property type="protein sequence ID" value="EQD56393.1"/>
    <property type="molecule type" value="Genomic_DNA"/>
</dbReference>
<dbReference type="GO" id="GO:0000150">
    <property type="term" value="F:DNA strand exchange activity"/>
    <property type="evidence" value="ECO:0007669"/>
    <property type="project" value="InterPro"/>
</dbReference>